<dbReference type="STRING" id="429701.A0A2G9GX60"/>
<dbReference type="CDD" id="cd07816">
    <property type="entry name" value="Bet_v1-like"/>
    <property type="match status" value="1"/>
</dbReference>
<dbReference type="OrthoDB" id="1567931at2759"/>
<dbReference type="SUPFAM" id="SSF55961">
    <property type="entry name" value="Bet v1-like"/>
    <property type="match status" value="1"/>
</dbReference>
<dbReference type="InterPro" id="IPR024949">
    <property type="entry name" value="Bet_v_I_allergen"/>
</dbReference>
<dbReference type="PANTHER" id="PTHR31907">
    <property type="entry name" value="MLP-LIKE PROTEIN 423"/>
    <property type="match status" value="1"/>
</dbReference>
<proteinExistence type="predicted"/>
<dbReference type="GO" id="GO:0038023">
    <property type="term" value="F:signaling receptor activity"/>
    <property type="evidence" value="ECO:0007669"/>
    <property type="project" value="InterPro"/>
</dbReference>
<protein>
    <recommendedName>
        <fullName evidence="1">Bet v I/Major latex protein domain-containing protein</fullName>
    </recommendedName>
</protein>
<name>A0A2G9GX60_9LAMI</name>
<evidence type="ECO:0000313" key="2">
    <source>
        <dbReference type="EMBL" id="PIN09876.1"/>
    </source>
</evidence>
<dbReference type="InterPro" id="IPR023393">
    <property type="entry name" value="START-like_dom_sf"/>
</dbReference>
<organism evidence="2 3">
    <name type="scientific">Handroanthus impetiginosus</name>
    <dbReference type="NCBI Taxonomy" id="429701"/>
    <lineage>
        <taxon>Eukaryota</taxon>
        <taxon>Viridiplantae</taxon>
        <taxon>Streptophyta</taxon>
        <taxon>Embryophyta</taxon>
        <taxon>Tracheophyta</taxon>
        <taxon>Spermatophyta</taxon>
        <taxon>Magnoliopsida</taxon>
        <taxon>eudicotyledons</taxon>
        <taxon>Gunneridae</taxon>
        <taxon>Pentapetalae</taxon>
        <taxon>asterids</taxon>
        <taxon>lamiids</taxon>
        <taxon>Lamiales</taxon>
        <taxon>Bignoniaceae</taxon>
        <taxon>Crescentiina</taxon>
        <taxon>Tabebuia alliance</taxon>
        <taxon>Handroanthus</taxon>
    </lineage>
</organism>
<dbReference type="Gene3D" id="3.30.530.20">
    <property type="match status" value="1"/>
</dbReference>
<gene>
    <name evidence="2" type="ORF">CDL12_17536</name>
</gene>
<dbReference type="PRINTS" id="PR00634">
    <property type="entry name" value="BETALLERGEN"/>
</dbReference>
<comment type="caution">
    <text evidence="2">The sequence shown here is derived from an EMBL/GenBank/DDBJ whole genome shotgun (WGS) entry which is preliminary data.</text>
</comment>
<dbReference type="EMBL" id="NKXS01003402">
    <property type="protein sequence ID" value="PIN09876.1"/>
    <property type="molecule type" value="Genomic_DNA"/>
</dbReference>
<reference evidence="3" key="1">
    <citation type="journal article" date="2018" name="Gigascience">
        <title>Genome assembly of the Pink Ipe (Handroanthus impetiginosus, Bignoniaceae), a highly valued, ecologically keystone Neotropical timber forest tree.</title>
        <authorList>
            <person name="Silva-Junior O.B."/>
            <person name="Grattapaglia D."/>
            <person name="Novaes E."/>
            <person name="Collevatti R.G."/>
        </authorList>
    </citation>
    <scope>NUCLEOTIDE SEQUENCE [LARGE SCALE GENOMIC DNA]</scope>
    <source>
        <strain evidence="3">cv. UFG-1</strain>
    </source>
</reference>
<evidence type="ECO:0000259" key="1">
    <source>
        <dbReference type="SMART" id="SM01037"/>
    </source>
</evidence>
<evidence type="ECO:0000313" key="3">
    <source>
        <dbReference type="Proteomes" id="UP000231279"/>
    </source>
</evidence>
<keyword evidence="3" id="KW-1185">Reference proteome</keyword>
<dbReference type="GO" id="GO:0009738">
    <property type="term" value="P:abscisic acid-activated signaling pathway"/>
    <property type="evidence" value="ECO:0007669"/>
    <property type="project" value="InterPro"/>
</dbReference>
<sequence length="151" mass="16777">MASKHEVEVEMKSNAEKVWGSIRESTTLFPKALPDHYESIEVLEGDGKSVASVRLIKYSSGLSGASTTKEKIEFVDEGKKTTGYSVIEGDVLKYYKNFKARLIVSPRGDGSSVKWCCEFEKASEEVPNPDLIRDFVIKTFNDLDAYILAGV</sequence>
<dbReference type="SMART" id="SM01037">
    <property type="entry name" value="Bet_v_1"/>
    <property type="match status" value="1"/>
</dbReference>
<dbReference type="AlphaFoldDB" id="A0A2G9GX60"/>
<dbReference type="InterPro" id="IPR000916">
    <property type="entry name" value="Bet_v_I/MLP"/>
</dbReference>
<dbReference type="InterPro" id="IPR051761">
    <property type="entry name" value="MLP-like_ligand-binding"/>
</dbReference>
<dbReference type="GO" id="GO:0006952">
    <property type="term" value="P:defense response"/>
    <property type="evidence" value="ECO:0007669"/>
    <property type="project" value="InterPro"/>
</dbReference>
<dbReference type="GO" id="GO:0004864">
    <property type="term" value="F:protein phosphatase inhibitor activity"/>
    <property type="evidence" value="ECO:0007669"/>
    <property type="project" value="InterPro"/>
</dbReference>
<dbReference type="Pfam" id="PF00407">
    <property type="entry name" value="Bet_v_1"/>
    <property type="match status" value="1"/>
</dbReference>
<feature type="domain" description="Bet v I/Major latex protein" evidence="1">
    <location>
        <begin position="1"/>
        <end position="150"/>
    </location>
</feature>
<accession>A0A2G9GX60</accession>
<dbReference type="GO" id="GO:0010427">
    <property type="term" value="F:abscisic acid binding"/>
    <property type="evidence" value="ECO:0007669"/>
    <property type="project" value="InterPro"/>
</dbReference>
<dbReference type="Proteomes" id="UP000231279">
    <property type="component" value="Unassembled WGS sequence"/>
</dbReference>